<keyword evidence="4" id="KW-1185">Reference proteome</keyword>
<evidence type="ECO:0000313" key="4">
    <source>
        <dbReference type="Proteomes" id="UP000239899"/>
    </source>
</evidence>
<feature type="transmembrane region" description="Helical" evidence="2">
    <location>
        <begin position="162"/>
        <end position="184"/>
    </location>
</feature>
<reference evidence="3 4" key="1">
    <citation type="journal article" date="2018" name="Plant J.">
        <title>Genome sequences of Chlorella sorokiniana UTEX 1602 and Micractinium conductrix SAG 241.80: implications to maltose excretion by a green alga.</title>
        <authorList>
            <person name="Arriola M.B."/>
            <person name="Velmurugan N."/>
            <person name="Zhang Y."/>
            <person name="Plunkett M.H."/>
            <person name="Hondzo H."/>
            <person name="Barney B.M."/>
        </authorList>
    </citation>
    <scope>NUCLEOTIDE SEQUENCE [LARGE SCALE GENOMIC DNA]</scope>
    <source>
        <strain evidence="4">UTEX 1602</strain>
    </source>
</reference>
<dbReference type="InterPro" id="IPR007720">
    <property type="entry name" value="PigQ/GPI1"/>
</dbReference>
<feature type="transmembrane region" description="Helical" evidence="2">
    <location>
        <begin position="67"/>
        <end position="88"/>
    </location>
</feature>
<feature type="transmembrane region" description="Helical" evidence="2">
    <location>
        <begin position="37"/>
        <end position="55"/>
    </location>
</feature>
<gene>
    <name evidence="3" type="ORF">C2E21_1946</name>
</gene>
<accession>A0A2P6U0L7</accession>
<proteinExistence type="predicted"/>
<comment type="caution">
    <text evidence="3">The sequence shown here is derived from an EMBL/GenBank/DDBJ whole genome shotgun (WGS) entry which is preliminary data.</text>
</comment>
<dbReference type="AlphaFoldDB" id="A0A2P6U0L7"/>
<sequence length="814" mass="86674">MTAQPAGVKLHRQLCELLSVAGLQYVAGVRWLLAGRAPLLGTGVTGVLAAALISGGPLRGLVALRGLLWVLALPVSLAYAATAAAFRWQLRSTAVMWRVMRGRQRMPLIRQQAWAAARRWLRHSSSGAGGGGQAEEPSSPRSTFRRYSAGGTGLKQLSGSMLLFMPLLLLLPTTACFYALALALHAACALPRTALLLAEQLLRHNPAAAALGQLLQLGGGSSEFSELMQVLHRLHTGERGIMLQDLSSNNLLVQDRLDGSCRLLLADPSICFLMSHLTCPDCRYLVSTWLWGALGPRHKCFDPTADNYSLSFCFLELWLCAEGAPVPLFELVQMSVPFASKSQGHTFVRALCVAVLKRRVSGRTSLVPRIRRELPVSWLMLWLLLLGTEDYTSKAQLDSQQMHRRPAEADMVAAAAELAGVAADVEALSGGLTAESLATPAGEALVARCLRLYERLTRLSQLEPPQGSPLVPLDASLSWVATHFMAQDHPLVAAMRAAQGCKPISCKIEAIPSKQRDFRCAVQAATVVAGCDPCALIAAAKKQSIAERDEAISAMKQAFAAGDGFQQLLGNMCQEYGRVRDVALQLLPPHADRRWLLDTSHLHPDLQQYINQICPPGGAAPPADAAQPPATAVSPPDLSSRTVAGGPGDVSPATSGGSCPSSPNKRKRGAAQSGPVVPRTTLRFAASRDGCIAGLPAFRLPPNTIGSNLYAYVVVRWVQVLAAANVIAAHLSERFRGDVHLLLAQRQGPYSALLAASGLQPAQLDSLVANSGGSDTYIEVSATSFLPGASAADHAAAAPIILQQPRCEPQRAAD</sequence>
<evidence type="ECO:0000256" key="2">
    <source>
        <dbReference type="SAM" id="Phobius"/>
    </source>
</evidence>
<organism evidence="3 4">
    <name type="scientific">Chlorella sorokiniana</name>
    <name type="common">Freshwater green alga</name>
    <dbReference type="NCBI Taxonomy" id="3076"/>
    <lineage>
        <taxon>Eukaryota</taxon>
        <taxon>Viridiplantae</taxon>
        <taxon>Chlorophyta</taxon>
        <taxon>core chlorophytes</taxon>
        <taxon>Trebouxiophyceae</taxon>
        <taxon>Chlorellales</taxon>
        <taxon>Chlorellaceae</taxon>
        <taxon>Chlorella clade</taxon>
        <taxon>Chlorella</taxon>
    </lineage>
</organism>
<feature type="compositionally biased region" description="Polar residues" evidence="1">
    <location>
        <begin position="652"/>
        <end position="663"/>
    </location>
</feature>
<dbReference type="SUPFAM" id="SSF56112">
    <property type="entry name" value="Protein kinase-like (PK-like)"/>
    <property type="match status" value="1"/>
</dbReference>
<keyword evidence="2" id="KW-1133">Transmembrane helix</keyword>
<dbReference type="OrthoDB" id="10674721at2759"/>
<keyword evidence="3" id="KW-0808">Transferase</keyword>
<dbReference type="EMBL" id="LHPG02000003">
    <property type="protein sequence ID" value="PRW59859.1"/>
    <property type="molecule type" value="Genomic_DNA"/>
</dbReference>
<protein>
    <submittedName>
        <fullName evidence="3">Phosphatidylinositol N-acetylglucosaminyltransferase subunit Q</fullName>
    </submittedName>
</protein>
<keyword evidence="2" id="KW-0812">Transmembrane</keyword>
<keyword evidence="3" id="KW-0328">Glycosyltransferase</keyword>
<dbReference type="Pfam" id="PF05024">
    <property type="entry name" value="Gpi1"/>
    <property type="match status" value="2"/>
</dbReference>
<feature type="compositionally biased region" description="Low complexity" evidence="1">
    <location>
        <begin position="615"/>
        <end position="630"/>
    </location>
</feature>
<feature type="region of interest" description="Disordered" evidence="1">
    <location>
        <begin position="613"/>
        <end position="678"/>
    </location>
</feature>
<dbReference type="GO" id="GO:0006506">
    <property type="term" value="P:GPI anchor biosynthetic process"/>
    <property type="evidence" value="ECO:0007669"/>
    <property type="project" value="InterPro"/>
</dbReference>
<evidence type="ECO:0000313" key="3">
    <source>
        <dbReference type="EMBL" id="PRW59859.1"/>
    </source>
</evidence>
<evidence type="ECO:0000256" key="1">
    <source>
        <dbReference type="SAM" id="MobiDB-lite"/>
    </source>
</evidence>
<keyword evidence="2" id="KW-0472">Membrane</keyword>
<dbReference type="InterPro" id="IPR011009">
    <property type="entry name" value="Kinase-like_dom_sf"/>
</dbReference>
<dbReference type="GO" id="GO:0016020">
    <property type="term" value="C:membrane"/>
    <property type="evidence" value="ECO:0007669"/>
    <property type="project" value="InterPro"/>
</dbReference>
<dbReference type="Proteomes" id="UP000239899">
    <property type="component" value="Unassembled WGS sequence"/>
</dbReference>
<feature type="region of interest" description="Disordered" evidence="1">
    <location>
        <begin position="124"/>
        <end position="145"/>
    </location>
</feature>
<dbReference type="STRING" id="3076.A0A2P6U0L7"/>
<dbReference type="GO" id="GO:0016757">
    <property type="term" value="F:glycosyltransferase activity"/>
    <property type="evidence" value="ECO:0007669"/>
    <property type="project" value="UniProtKB-KW"/>
</dbReference>
<name>A0A2P6U0L7_CHLSO</name>